<evidence type="ECO:0000256" key="1">
    <source>
        <dbReference type="SAM" id="MobiDB-lite"/>
    </source>
</evidence>
<dbReference type="RefSeq" id="WP_307634935.1">
    <property type="nucleotide sequence ID" value="NZ_JAUSQL010000001.1"/>
</dbReference>
<feature type="compositionally biased region" description="Acidic residues" evidence="1">
    <location>
        <begin position="18"/>
        <end position="27"/>
    </location>
</feature>
<sequence length="387" mass="43066">MGENSDGTGTFPFNIQQDDSDAEFDYNDDGSIRSIQISTQNLLKRKNKVRRGNITNKEIRDELTRTKWEIFPAIENANYYGDVRLSPISSGSEASHSGITNGNNAASHISSAVQGSVLSLLKADEPNDLDYLTYGMTPKEALSQMQSTGRSKMPLFFNEEDMSSMIGSVTVSDLAFGIAEGKRKLVEMAQTQVPVFPTESKLSDCIPSILQNGFIYGSDSNRQIVQIYTLADLAKHLHSTSEMFLRVQEIENLIRRILSQATEDQLKKAVASTPALTEIKKSNNSAPLFTQEDISYGLSNESERYVETLTFAGYMKCFSSEVVWDSCFGNINGLDRDKCLSALNDARLARNKVMHISNDEIVETLTPSFECLAVWLRKAAPEEQQEQ</sequence>
<organism evidence="2 3">
    <name type="scientific">Trueperella abortisuis</name>
    <dbReference type="NCBI Taxonomy" id="445930"/>
    <lineage>
        <taxon>Bacteria</taxon>
        <taxon>Bacillati</taxon>
        <taxon>Actinomycetota</taxon>
        <taxon>Actinomycetes</taxon>
        <taxon>Actinomycetales</taxon>
        <taxon>Actinomycetaceae</taxon>
        <taxon>Trueperella</taxon>
    </lineage>
</organism>
<name>A0ABT9PIZ1_9ACTO</name>
<feature type="region of interest" description="Disordered" evidence="1">
    <location>
        <begin position="1"/>
        <end position="27"/>
    </location>
</feature>
<dbReference type="SUPFAM" id="SSF54631">
    <property type="entry name" value="CBS-domain pair"/>
    <property type="match status" value="1"/>
</dbReference>
<evidence type="ECO:0000313" key="3">
    <source>
        <dbReference type="Proteomes" id="UP001230145"/>
    </source>
</evidence>
<evidence type="ECO:0000313" key="2">
    <source>
        <dbReference type="EMBL" id="MDP9832676.1"/>
    </source>
</evidence>
<reference evidence="2 3" key="1">
    <citation type="submission" date="2023-07" db="EMBL/GenBank/DDBJ databases">
        <title>Sequencing the genomes of 1000 actinobacteria strains.</title>
        <authorList>
            <person name="Klenk H.-P."/>
        </authorList>
    </citation>
    <scope>NUCLEOTIDE SEQUENCE [LARGE SCALE GENOMIC DNA]</scope>
    <source>
        <strain evidence="2 3">DSM 19515</strain>
    </source>
</reference>
<dbReference type="InterPro" id="IPR046342">
    <property type="entry name" value="CBS_dom_sf"/>
</dbReference>
<feature type="compositionally biased region" description="Polar residues" evidence="1">
    <location>
        <begin position="1"/>
        <end position="17"/>
    </location>
</feature>
<gene>
    <name evidence="2" type="ORF">J2S45_001355</name>
</gene>
<dbReference type="Proteomes" id="UP001230145">
    <property type="component" value="Unassembled WGS sequence"/>
</dbReference>
<comment type="caution">
    <text evidence="2">The sequence shown here is derived from an EMBL/GenBank/DDBJ whole genome shotgun (WGS) entry which is preliminary data.</text>
</comment>
<evidence type="ECO:0008006" key="4">
    <source>
        <dbReference type="Google" id="ProtNLM"/>
    </source>
</evidence>
<protein>
    <recommendedName>
        <fullName evidence="4">CBS domain-containing protein</fullName>
    </recommendedName>
</protein>
<keyword evidence="3" id="KW-1185">Reference proteome</keyword>
<proteinExistence type="predicted"/>
<accession>A0ABT9PIZ1</accession>
<dbReference type="EMBL" id="JAUSQL010000001">
    <property type="protein sequence ID" value="MDP9832676.1"/>
    <property type="molecule type" value="Genomic_DNA"/>
</dbReference>